<dbReference type="Pfam" id="PF00501">
    <property type="entry name" value="AMP-binding"/>
    <property type="match status" value="1"/>
</dbReference>
<dbReference type="Gene3D" id="3.40.50.980">
    <property type="match status" value="2"/>
</dbReference>
<gene>
    <name evidence="4" type="ORF">ACKI1S_47080</name>
</gene>
<accession>A0ABW9IYW7</accession>
<dbReference type="PANTHER" id="PTHR44845:SF6">
    <property type="entry name" value="BETA-ALANINE-ACTIVATING ENZYME"/>
    <property type="match status" value="1"/>
</dbReference>
<feature type="non-terminal residue" evidence="4">
    <location>
        <position position="1"/>
    </location>
</feature>
<name>A0ABW9IYW7_STRGJ</name>
<keyword evidence="2" id="KW-0597">Phosphoprotein</keyword>
<dbReference type="SUPFAM" id="SSF56801">
    <property type="entry name" value="Acetyl-CoA synthetase-like"/>
    <property type="match status" value="1"/>
</dbReference>
<evidence type="ECO:0000313" key="4">
    <source>
        <dbReference type="EMBL" id="MFM9653619.1"/>
    </source>
</evidence>
<evidence type="ECO:0000259" key="3">
    <source>
        <dbReference type="Pfam" id="PF00501"/>
    </source>
</evidence>
<keyword evidence="1" id="KW-0596">Phosphopantetheine</keyword>
<dbReference type="PANTHER" id="PTHR44845">
    <property type="entry name" value="CARRIER DOMAIN-CONTAINING PROTEIN"/>
    <property type="match status" value="1"/>
</dbReference>
<evidence type="ECO:0000256" key="2">
    <source>
        <dbReference type="ARBA" id="ARBA00022553"/>
    </source>
</evidence>
<dbReference type="Proteomes" id="UP001631993">
    <property type="component" value="Unassembled WGS sequence"/>
</dbReference>
<keyword evidence="5" id="KW-1185">Reference proteome</keyword>
<dbReference type="EMBL" id="JBJVNE010000111">
    <property type="protein sequence ID" value="MFM9653619.1"/>
    <property type="molecule type" value="Genomic_DNA"/>
</dbReference>
<comment type="caution">
    <text evidence="4">The sequence shown here is derived from an EMBL/GenBank/DDBJ whole genome shotgun (WGS) entry which is preliminary data.</text>
</comment>
<reference evidence="4 5" key="1">
    <citation type="submission" date="2024-12" db="EMBL/GenBank/DDBJ databases">
        <title>Forecasting of Potato common scab and diversities of Pathogenic streptomyces spp. in china.</title>
        <authorList>
            <person name="Handique U."/>
            <person name="Wu J."/>
        </authorList>
    </citation>
    <scope>NUCLEOTIDE SEQUENCE [LARGE SCALE GENOMIC DNA]</scope>
    <source>
        <strain evidence="4 5">ZRIMU1585</strain>
    </source>
</reference>
<dbReference type="InterPro" id="IPR000873">
    <property type="entry name" value="AMP-dep_synth/lig_dom"/>
</dbReference>
<evidence type="ECO:0000313" key="5">
    <source>
        <dbReference type="Proteomes" id="UP001631993"/>
    </source>
</evidence>
<organism evidence="4 5">
    <name type="scientific">Streptomyces galilaeus</name>
    <dbReference type="NCBI Taxonomy" id="33899"/>
    <lineage>
        <taxon>Bacteria</taxon>
        <taxon>Bacillati</taxon>
        <taxon>Actinomycetota</taxon>
        <taxon>Actinomycetes</taxon>
        <taxon>Kitasatosporales</taxon>
        <taxon>Streptomycetaceae</taxon>
        <taxon>Streptomyces</taxon>
    </lineage>
</organism>
<feature type="domain" description="AMP-dependent synthetase/ligase" evidence="3">
    <location>
        <begin position="40"/>
        <end position="137"/>
    </location>
</feature>
<proteinExistence type="predicted"/>
<evidence type="ECO:0000256" key="1">
    <source>
        <dbReference type="ARBA" id="ARBA00022450"/>
    </source>
</evidence>
<feature type="non-terminal residue" evidence="4">
    <location>
        <position position="152"/>
    </location>
</feature>
<sequence length="152" mass="15374">DPSVRVGAVEVLDGVERGRVLVEWNDTGVSVGVGTVPGLFAAQVARTPDAVAVVDGGVSVSYGELDERANRLARLLVGRGVGPESLVGVCLERGVDLVVALLAVGKAGGAYVPLDPEYPVERIAYVVRDAGLGVVLTSGVLAGVVESAVSVA</sequence>
<protein>
    <submittedName>
        <fullName evidence="4">AMP-binding protein</fullName>
    </submittedName>
</protein>